<evidence type="ECO:0000313" key="5">
    <source>
        <dbReference type="EMBL" id="MEK7948871.1"/>
    </source>
</evidence>
<dbReference type="Proteomes" id="UP001371305">
    <property type="component" value="Unassembled WGS sequence"/>
</dbReference>
<evidence type="ECO:0000313" key="6">
    <source>
        <dbReference type="Proteomes" id="UP001371305"/>
    </source>
</evidence>
<organism evidence="5 6">
    <name type="scientific">Luteolibacter soli</name>
    <dbReference type="NCBI Taxonomy" id="3135280"/>
    <lineage>
        <taxon>Bacteria</taxon>
        <taxon>Pseudomonadati</taxon>
        <taxon>Verrucomicrobiota</taxon>
        <taxon>Verrucomicrobiia</taxon>
        <taxon>Verrucomicrobiales</taxon>
        <taxon>Verrucomicrobiaceae</taxon>
        <taxon>Luteolibacter</taxon>
    </lineage>
</organism>
<evidence type="ECO:0000256" key="1">
    <source>
        <dbReference type="ARBA" id="ARBA00022723"/>
    </source>
</evidence>
<keyword evidence="6" id="KW-1185">Reference proteome</keyword>
<dbReference type="Gene3D" id="3.20.20.370">
    <property type="entry name" value="Glycoside hydrolase/deacetylase"/>
    <property type="match status" value="1"/>
</dbReference>
<dbReference type="SUPFAM" id="SSF88713">
    <property type="entry name" value="Glycoside hydrolase/deacetylase"/>
    <property type="match status" value="1"/>
</dbReference>
<name>A0ABU9ANV1_9BACT</name>
<evidence type="ECO:0000256" key="3">
    <source>
        <dbReference type="SAM" id="MobiDB-lite"/>
    </source>
</evidence>
<dbReference type="PROSITE" id="PS51677">
    <property type="entry name" value="NODB"/>
    <property type="match status" value="1"/>
</dbReference>
<dbReference type="PANTHER" id="PTHR10587:SF133">
    <property type="entry name" value="CHITIN DEACETYLASE 1-RELATED"/>
    <property type="match status" value="1"/>
</dbReference>
<dbReference type="InterPro" id="IPR002509">
    <property type="entry name" value="NODB_dom"/>
</dbReference>
<comment type="caution">
    <text evidence="5">The sequence shown here is derived from an EMBL/GenBank/DDBJ whole genome shotgun (WGS) entry which is preliminary data.</text>
</comment>
<feature type="compositionally biased region" description="Polar residues" evidence="3">
    <location>
        <begin position="91"/>
        <end position="101"/>
    </location>
</feature>
<feature type="region of interest" description="Disordered" evidence="3">
    <location>
        <begin position="48"/>
        <end position="101"/>
    </location>
</feature>
<evidence type="ECO:0000259" key="4">
    <source>
        <dbReference type="PROSITE" id="PS51677"/>
    </source>
</evidence>
<dbReference type="Pfam" id="PF01522">
    <property type="entry name" value="Polysacc_deac_1"/>
    <property type="match status" value="1"/>
</dbReference>
<keyword evidence="1" id="KW-0479">Metal-binding</keyword>
<dbReference type="InterPro" id="IPR050248">
    <property type="entry name" value="Polysacc_deacetylase_ArnD"/>
</dbReference>
<feature type="domain" description="NodB homology" evidence="4">
    <location>
        <begin position="114"/>
        <end position="292"/>
    </location>
</feature>
<protein>
    <submittedName>
        <fullName evidence="5">Polysaccharide deacetylase family protein</fullName>
    </submittedName>
</protein>
<gene>
    <name evidence="5" type="ORF">WKV53_00105</name>
</gene>
<sequence>MRNPIESLGYKILTASSQAAASEEGLPRLSRRGFMVLGTALGSSCSMISSAKQDEPQAATAGVDPAAAPTRTEPNKNFRTPSTRGPVPRNPDNNLPATGASSGITFSRVAVTQPYIAMTFDDGPHPNNTPRLLDMLRERNIKATFYVIGRNVDLYPNVLRRTVSEGHEIGNHSFTHPILSKMSDSAVREELTKCRDAVARAAGIQPRTMRPPYGALLQRQREWIHAELNYPTILWSVDPLDWKRPGPSVVTSRILAGTTPGAIVLSHDLHGGTVDAMPATLDGLLSKGFKFVTVSQLLAMATAPGQVAGQ</sequence>
<dbReference type="RefSeq" id="WP_341402203.1">
    <property type="nucleotide sequence ID" value="NZ_JBBUKT010000001.1"/>
</dbReference>
<feature type="compositionally biased region" description="Low complexity" evidence="3">
    <location>
        <begin position="56"/>
        <end position="69"/>
    </location>
</feature>
<dbReference type="InterPro" id="IPR011330">
    <property type="entry name" value="Glyco_hydro/deAcase_b/a-brl"/>
</dbReference>
<dbReference type="EMBL" id="JBBUKT010000001">
    <property type="protein sequence ID" value="MEK7948871.1"/>
    <property type="molecule type" value="Genomic_DNA"/>
</dbReference>
<dbReference type="PANTHER" id="PTHR10587">
    <property type="entry name" value="GLYCOSYL TRANSFERASE-RELATED"/>
    <property type="match status" value="1"/>
</dbReference>
<reference evidence="5 6" key="1">
    <citation type="submission" date="2024-04" db="EMBL/GenBank/DDBJ databases">
        <title>Luteolibacter sp. isolated from soil.</title>
        <authorList>
            <person name="An J."/>
        </authorList>
    </citation>
    <scope>NUCLEOTIDE SEQUENCE [LARGE SCALE GENOMIC DNA]</scope>
    <source>
        <strain evidence="5 6">Y139</strain>
    </source>
</reference>
<proteinExistence type="predicted"/>
<keyword evidence="2" id="KW-0378">Hydrolase</keyword>
<accession>A0ABU9ANV1</accession>
<evidence type="ECO:0000256" key="2">
    <source>
        <dbReference type="ARBA" id="ARBA00022801"/>
    </source>
</evidence>